<keyword evidence="5" id="KW-1185">Reference proteome</keyword>
<dbReference type="InterPro" id="IPR011990">
    <property type="entry name" value="TPR-like_helical_dom_sf"/>
</dbReference>
<dbReference type="Pfam" id="PF13414">
    <property type="entry name" value="TPR_11"/>
    <property type="match status" value="1"/>
</dbReference>
<feature type="repeat" description="TPR" evidence="3">
    <location>
        <begin position="85"/>
        <end position="118"/>
    </location>
</feature>
<keyword evidence="2 3" id="KW-0802">TPR repeat</keyword>
<dbReference type="InterPro" id="IPR019734">
    <property type="entry name" value="TPR_rpt"/>
</dbReference>
<evidence type="ECO:0000256" key="2">
    <source>
        <dbReference type="ARBA" id="ARBA00022803"/>
    </source>
</evidence>
<evidence type="ECO:0000313" key="5">
    <source>
        <dbReference type="Proteomes" id="UP000008701"/>
    </source>
</evidence>
<feature type="repeat" description="TPR" evidence="3">
    <location>
        <begin position="153"/>
        <end position="186"/>
    </location>
</feature>
<dbReference type="PROSITE" id="PS51257">
    <property type="entry name" value="PROKAR_LIPOPROTEIN"/>
    <property type="match status" value="1"/>
</dbReference>
<dbReference type="PROSITE" id="PS50005">
    <property type="entry name" value="TPR"/>
    <property type="match status" value="4"/>
</dbReference>
<accession>A1BI72</accession>
<evidence type="ECO:0000256" key="3">
    <source>
        <dbReference type="PROSITE-ProRule" id="PRU00339"/>
    </source>
</evidence>
<reference evidence="4 5" key="1">
    <citation type="submission" date="2006-12" db="EMBL/GenBank/DDBJ databases">
        <title>Complete sequence of Chlorobium phaeobacteroides DSM 266.</title>
        <authorList>
            <consortium name="US DOE Joint Genome Institute"/>
            <person name="Copeland A."/>
            <person name="Lucas S."/>
            <person name="Lapidus A."/>
            <person name="Barry K."/>
            <person name="Detter J.C."/>
            <person name="Glavina del Rio T."/>
            <person name="Hammon N."/>
            <person name="Israni S."/>
            <person name="Pitluck S."/>
            <person name="Goltsman E."/>
            <person name="Schmutz J."/>
            <person name="Larimer F."/>
            <person name="Land M."/>
            <person name="Hauser L."/>
            <person name="Mikhailova N."/>
            <person name="Li T."/>
            <person name="Overmann J."/>
            <person name="Bryant D.A."/>
            <person name="Richardson P."/>
        </authorList>
    </citation>
    <scope>NUCLEOTIDE SEQUENCE [LARGE SCALE GENOMIC DNA]</scope>
    <source>
        <strain evidence="4 5">DSM 266</strain>
    </source>
</reference>
<feature type="repeat" description="TPR" evidence="3">
    <location>
        <begin position="51"/>
        <end position="84"/>
    </location>
</feature>
<dbReference type="STRING" id="290317.Cpha266_2087"/>
<keyword evidence="1" id="KW-0677">Repeat</keyword>
<dbReference type="EMBL" id="CP000492">
    <property type="protein sequence ID" value="ABL66099.1"/>
    <property type="molecule type" value="Genomic_DNA"/>
</dbReference>
<evidence type="ECO:0000313" key="4">
    <source>
        <dbReference type="EMBL" id="ABL66099.1"/>
    </source>
</evidence>
<dbReference type="PANTHER" id="PTHR44943:SF8">
    <property type="entry name" value="TPR REPEAT-CONTAINING PROTEIN MJ0263"/>
    <property type="match status" value="1"/>
</dbReference>
<dbReference type="eggNOG" id="COG0457">
    <property type="taxonomic scope" value="Bacteria"/>
</dbReference>
<dbReference type="SMART" id="SM00028">
    <property type="entry name" value="TPR"/>
    <property type="match status" value="4"/>
</dbReference>
<feature type="repeat" description="TPR" evidence="3">
    <location>
        <begin position="119"/>
        <end position="152"/>
    </location>
</feature>
<dbReference type="SUPFAM" id="SSF48452">
    <property type="entry name" value="TPR-like"/>
    <property type="match status" value="1"/>
</dbReference>
<dbReference type="Pfam" id="PF13432">
    <property type="entry name" value="TPR_16"/>
    <property type="match status" value="1"/>
</dbReference>
<dbReference type="KEGG" id="cph:Cpha266_2087"/>
<dbReference type="PANTHER" id="PTHR44943">
    <property type="entry name" value="CELLULOSE SYNTHASE OPERON PROTEIN C"/>
    <property type="match status" value="1"/>
</dbReference>
<dbReference type="OrthoDB" id="1007177at2"/>
<dbReference type="Gene3D" id="1.25.40.10">
    <property type="entry name" value="Tetratricopeptide repeat domain"/>
    <property type="match status" value="2"/>
</dbReference>
<dbReference type="PROSITE" id="PS50293">
    <property type="entry name" value="TPR_REGION"/>
    <property type="match status" value="1"/>
</dbReference>
<dbReference type="AlphaFoldDB" id="A1BI72"/>
<dbReference type="InterPro" id="IPR051685">
    <property type="entry name" value="Ycf3/AcsC/BcsC/TPR_MFPF"/>
</dbReference>
<dbReference type="Proteomes" id="UP000008701">
    <property type="component" value="Chromosome"/>
</dbReference>
<organism evidence="4 5">
    <name type="scientific">Chlorobium phaeobacteroides (strain DSM 266 / SMG 266 / 2430)</name>
    <dbReference type="NCBI Taxonomy" id="290317"/>
    <lineage>
        <taxon>Bacteria</taxon>
        <taxon>Pseudomonadati</taxon>
        <taxon>Chlorobiota</taxon>
        <taxon>Chlorobiia</taxon>
        <taxon>Chlorobiales</taxon>
        <taxon>Chlorobiaceae</taxon>
        <taxon>Chlorobium/Pelodictyon group</taxon>
        <taxon>Chlorobium</taxon>
    </lineage>
</organism>
<name>A1BI72_CHLPD</name>
<dbReference type="RefSeq" id="WP_011745901.1">
    <property type="nucleotide sequence ID" value="NC_008639.1"/>
</dbReference>
<dbReference type="HOGENOM" id="CLU_117533_0_0_10"/>
<gene>
    <name evidence="4" type="ordered locus">Cpha266_2087</name>
</gene>
<evidence type="ECO:0000256" key="1">
    <source>
        <dbReference type="ARBA" id="ARBA00022737"/>
    </source>
</evidence>
<proteinExistence type="predicted"/>
<protein>
    <submittedName>
        <fullName evidence="4">Tetratricopeptide TPR_2 repeat protein</fullName>
    </submittedName>
</protein>
<sequence precursor="true">MNGLLKQFRAGKNLFLPLVLLSGLLVLASCNKPSKEISSLQQEVWKNPGDAEASIKLGTAYARNRQYAEADKAFTDALALDPKIEEVYAALGAVAFNQKKYDRALKYFNTYRSFSPDDSLRNYDVGNVYLQMKKYEPAIAAYRKAIANSTAFEEAYYNLGFCYARSGRNDEAVEIYNWLVSKNNYLAVSLKNHLQKTDAVQ</sequence>